<dbReference type="RefSeq" id="WP_349226671.1">
    <property type="nucleotide sequence ID" value="NZ_JBBNFG020000002.1"/>
</dbReference>
<reference evidence="3 4" key="1">
    <citation type="submission" date="2024-04" db="EMBL/GenBank/DDBJ databases">
        <title>Human intestinal bacterial collection.</title>
        <authorList>
            <person name="Pauvert C."/>
            <person name="Hitch T.C.A."/>
            <person name="Clavel T."/>
        </authorList>
    </citation>
    <scope>NUCLEOTIDE SEQUENCE [LARGE SCALE GENOMIC DNA]</scope>
    <source>
        <strain evidence="3 4">CLA-AA-H174</strain>
    </source>
</reference>
<dbReference type="Gene3D" id="1.10.20.150">
    <property type="match status" value="1"/>
</dbReference>
<comment type="caution">
    <text evidence="3">The sequence shown here is derived from an EMBL/GenBank/DDBJ whole genome shotgun (WGS) entry which is preliminary data.</text>
</comment>
<dbReference type="Gene3D" id="2.60.40.2580">
    <property type="match status" value="1"/>
</dbReference>
<keyword evidence="4" id="KW-1185">Reference proteome</keyword>
<feature type="signal peptide" evidence="1">
    <location>
        <begin position="1"/>
        <end position="25"/>
    </location>
</feature>
<dbReference type="Pfam" id="PF15495">
    <property type="entry name" value="Fimbrillin_C"/>
    <property type="match status" value="1"/>
</dbReference>
<evidence type="ECO:0000313" key="4">
    <source>
        <dbReference type="Proteomes" id="UP001465717"/>
    </source>
</evidence>
<dbReference type="PROSITE" id="PS51257">
    <property type="entry name" value="PROKAR_LIPOPROTEIN"/>
    <property type="match status" value="1"/>
</dbReference>
<feature type="chain" id="PRO_5047300703" evidence="1">
    <location>
        <begin position="26"/>
        <end position="520"/>
    </location>
</feature>
<name>A0ABV1G1D3_9BACT</name>
<evidence type="ECO:0000313" key="3">
    <source>
        <dbReference type="EMBL" id="MEQ2509225.1"/>
    </source>
</evidence>
<sequence length="520" mass="56917">MKKMNLLAMSLVSAAALSFSSCSSNDDLGGGAGTQSQVKGFYMTLAVQTPTSNETRTSIENPIPTEDATAEEAAVKNGTFYLVDEKGSIVFSKALTGKDWTGAVKDKADSQKDGQTILQIQVENVAAGATYKVYFKAGSTKMDNTAEPFTIEKGKSVPGVFTATGITQTFTSTGAFAKPCDTDNNFSMFNQNDATTNGNGYTVTFTDANKVENNPAKVMYKNAESAIKIERVTARVDVPTSTKALLGEYPANASQALKNAIDDAKEKVSKIELVRYALSNVTNKTYVMQNWNKAESEWSLLIPDDATLSKTKNDFGEKYLFKDGGFKALTGATNDYIFENNKSDATAMYFEYKVTLDANQFKDAAGKLMPADFQDGTFYRYNNVIYTSFDQIMKAYADVAGLFEGKSAAQLKTKLEEAKTEPTAETAKSVETKLSEFRAQYGIEVFNKGLTYYKQVITDKQLGKDVIQRNTIYRLNVNKIFNVGAQVPNGEIDKNGLFYLDVTVTVNPWVLNTQDVSLGD</sequence>
<dbReference type="Proteomes" id="UP001465717">
    <property type="component" value="Unassembled WGS sequence"/>
</dbReference>
<protein>
    <submittedName>
        <fullName evidence="3">Fimbria major subunit</fullName>
    </submittedName>
</protein>
<gene>
    <name evidence="3" type="ORF">AAAT87_13295</name>
</gene>
<keyword evidence="1" id="KW-0732">Signal</keyword>
<accession>A0ABV1G1D3</accession>
<dbReference type="Gene3D" id="2.60.40.3690">
    <property type="match status" value="1"/>
</dbReference>
<dbReference type="EMBL" id="JBBNGE010000061">
    <property type="protein sequence ID" value="MEQ2509225.1"/>
    <property type="molecule type" value="Genomic_DNA"/>
</dbReference>
<evidence type="ECO:0000259" key="2">
    <source>
        <dbReference type="Pfam" id="PF15495"/>
    </source>
</evidence>
<proteinExistence type="predicted"/>
<feature type="domain" description="Minor fimbrium subunit Mfa1 C-terminal" evidence="2">
    <location>
        <begin position="446"/>
        <end position="515"/>
    </location>
</feature>
<evidence type="ECO:0000256" key="1">
    <source>
        <dbReference type="SAM" id="SignalP"/>
    </source>
</evidence>
<organism evidence="3 4">
    <name type="scientific">Segatella sinensis</name>
    <dbReference type="NCBI Taxonomy" id="3085167"/>
    <lineage>
        <taxon>Bacteria</taxon>
        <taxon>Pseudomonadati</taxon>
        <taxon>Bacteroidota</taxon>
        <taxon>Bacteroidia</taxon>
        <taxon>Bacteroidales</taxon>
        <taxon>Prevotellaceae</taxon>
        <taxon>Segatella</taxon>
    </lineage>
</organism>
<dbReference type="InterPro" id="IPR029140">
    <property type="entry name" value="Mfa1_C"/>
</dbReference>